<keyword evidence="1" id="KW-1133">Transmembrane helix</keyword>
<keyword evidence="1" id="KW-0812">Transmembrane</keyword>
<dbReference type="AlphaFoldDB" id="A0A834LYY8"/>
<evidence type="ECO:0000313" key="2">
    <source>
        <dbReference type="EMBL" id="KAF7264358.1"/>
    </source>
</evidence>
<comment type="caution">
    <text evidence="2">The sequence shown here is derived from an EMBL/GenBank/DDBJ whole genome shotgun (WGS) entry which is preliminary data.</text>
</comment>
<evidence type="ECO:0000256" key="1">
    <source>
        <dbReference type="SAM" id="Phobius"/>
    </source>
</evidence>
<sequence length="152" mass="16281">MSDSGSLRLWGALASLPAKNPDDLVVDEANISPLEASPPFPFTTPQVLSADIFSFFKSLKYAPPVVSVTASTTEFGNDVWYPVVFHNNSSAFFDVPEEMVLYSVSNASGNSSFGYGEGLATMNSTIELVTMIVTAILLGLIILATVIGKLFY</sequence>
<evidence type="ECO:0000313" key="3">
    <source>
        <dbReference type="Proteomes" id="UP000625711"/>
    </source>
</evidence>
<organism evidence="2 3">
    <name type="scientific">Rhynchophorus ferrugineus</name>
    <name type="common">Red palm weevil</name>
    <name type="synonym">Curculio ferrugineus</name>
    <dbReference type="NCBI Taxonomy" id="354439"/>
    <lineage>
        <taxon>Eukaryota</taxon>
        <taxon>Metazoa</taxon>
        <taxon>Ecdysozoa</taxon>
        <taxon>Arthropoda</taxon>
        <taxon>Hexapoda</taxon>
        <taxon>Insecta</taxon>
        <taxon>Pterygota</taxon>
        <taxon>Neoptera</taxon>
        <taxon>Endopterygota</taxon>
        <taxon>Coleoptera</taxon>
        <taxon>Polyphaga</taxon>
        <taxon>Cucujiformia</taxon>
        <taxon>Curculionidae</taxon>
        <taxon>Dryophthorinae</taxon>
        <taxon>Rhynchophorus</taxon>
    </lineage>
</organism>
<accession>A0A834LYY8</accession>
<reference evidence="2" key="1">
    <citation type="submission" date="2020-08" db="EMBL/GenBank/DDBJ databases">
        <title>Genome sequencing and assembly of the red palm weevil Rhynchophorus ferrugineus.</title>
        <authorList>
            <person name="Dias G.B."/>
            <person name="Bergman C.M."/>
            <person name="Manee M."/>
        </authorList>
    </citation>
    <scope>NUCLEOTIDE SEQUENCE</scope>
    <source>
        <strain evidence="2">AA-2017</strain>
        <tissue evidence="2">Whole larva</tissue>
    </source>
</reference>
<gene>
    <name evidence="2" type="ORF">GWI33_023391</name>
</gene>
<protein>
    <submittedName>
        <fullName evidence="2">Uncharacterized protein</fullName>
    </submittedName>
</protein>
<proteinExistence type="predicted"/>
<name>A0A834LYY8_RHYFE</name>
<feature type="transmembrane region" description="Helical" evidence="1">
    <location>
        <begin position="128"/>
        <end position="151"/>
    </location>
</feature>
<keyword evidence="1" id="KW-0472">Membrane</keyword>
<dbReference type="Proteomes" id="UP000625711">
    <property type="component" value="Unassembled WGS sequence"/>
</dbReference>
<keyword evidence="3" id="KW-1185">Reference proteome</keyword>
<dbReference type="EMBL" id="JAACXV010017432">
    <property type="protein sequence ID" value="KAF7264358.1"/>
    <property type="molecule type" value="Genomic_DNA"/>
</dbReference>